<name>A0AAN7SYY7_9EURO</name>
<dbReference type="AlphaFoldDB" id="A0AAN7SYY7"/>
<proteinExistence type="predicted"/>
<dbReference type="EMBL" id="JAVRRJ010000004">
    <property type="protein sequence ID" value="KAK5085402.1"/>
    <property type="molecule type" value="Genomic_DNA"/>
</dbReference>
<keyword evidence="3" id="KW-1185">Reference proteome</keyword>
<sequence length="159" mass="18320">MDVYIVIREFDKHGNPLQHFNTPFKDLPAGTTAADIPSENVWRYVGSKGRLRAPHHAVQREPDYSEEKLRLLSDAYVWHPHDKGEKLTLNEVVNLEITMWPGGLVFHKGESMRFDVLVHHPVMPEFEGLDKQMRNFNVGRHVLHTSGRYPSSLRLALSD</sequence>
<dbReference type="GO" id="GO:0008239">
    <property type="term" value="F:dipeptidyl-peptidase activity"/>
    <property type="evidence" value="ECO:0007669"/>
    <property type="project" value="InterPro"/>
</dbReference>
<feature type="domain" description="Xaa-Pro dipeptidyl-peptidase C-terminal" evidence="1">
    <location>
        <begin position="2"/>
        <end position="153"/>
    </location>
</feature>
<evidence type="ECO:0000313" key="2">
    <source>
        <dbReference type="EMBL" id="KAK5085402.1"/>
    </source>
</evidence>
<dbReference type="Gene3D" id="2.60.120.260">
    <property type="entry name" value="Galactose-binding domain-like"/>
    <property type="match status" value="1"/>
</dbReference>
<dbReference type="InterPro" id="IPR008979">
    <property type="entry name" value="Galactose-bd-like_sf"/>
</dbReference>
<dbReference type="Proteomes" id="UP001309876">
    <property type="component" value="Unassembled WGS sequence"/>
</dbReference>
<accession>A0AAN7SYY7</accession>
<dbReference type="Pfam" id="PF08530">
    <property type="entry name" value="PepX_C"/>
    <property type="match status" value="1"/>
</dbReference>
<gene>
    <name evidence="2" type="ORF">LTR05_004687</name>
</gene>
<comment type="caution">
    <text evidence="2">The sequence shown here is derived from an EMBL/GenBank/DDBJ whole genome shotgun (WGS) entry which is preliminary data.</text>
</comment>
<evidence type="ECO:0000313" key="3">
    <source>
        <dbReference type="Proteomes" id="UP001309876"/>
    </source>
</evidence>
<protein>
    <recommendedName>
        <fullName evidence="1">Xaa-Pro dipeptidyl-peptidase C-terminal domain-containing protein</fullName>
    </recommendedName>
</protein>
<dbReference type="SUPFAM" id="SSF49785">
    <property type="entry name" value="Galactose-binding domain-like"/>
    <property type="match status" value="1"/>
</dbReference>
<evidence type="ECO:0000259" key="1">
    <source>
        <dbReference type="Pfam" id="PF08530"/>
    </source>
</evidence>
<dbReference type="InterPro" id="IPR013736">
    <property type="entry name" value="Xaa-Pro_dipept_C"/>
</dbReference>
<reference evidence="2 3" key="1">
    <citation type="submission" date="2023-08" db="EMBL/GenBank/DDBJ databases">
        <title>Black Yeasts Isolated from many extreme environments.</title>
        <authorList>
            <person name="Coleine C."/>
            <person name="Stajich J.E."/>
            <person name="Selbmann L."/>
        </authorList>
    </citation>
    <scope>NUCLEOTIDE SEQUENCE [LARGE SCALE GENOMIC DNA]</scope>
    <source>
        <strain evidence="2 3">CCFEE 5910</strain>
    </source>
</reference>
<organism evidence="2 3">
    <name type="scientific">Lithohypha guttulata</name>
    <dbReference type="NCBI Taxonomy" id="1690604"/>
    <lineage>
        <taxon>Eukaryota</taxon>
        <taxon>Fungi</taxon>
        <taxon>Dikarya</taxon>
        <taxon>Ascomycota</taxon>
        <taxon>Pezizomycotina</taxon>
        <taxon>Eurotiomycetes</taxon>
        <taxon>Chaetothyriomycetidae</taxon>
        <taxon>Chaetothyriales</taxon>
        <taxon>Trichomeriaceae</taxon>
        <taxon>Lithohypha</taxon>
    </lineage>
</organism>